<organism evidence="4">
    <name type="scientific">Caldiarchaeum subterraneum</name>
    <dbReference type="NCBI Taxonomy" id="311458"/>
    <lineage>
        <taxon>Archaea</taxon>
        <taxon>Nitrososphaerota</taxon>
        <taxon>Candidatus Caldarchaeales</taxon>
        <taxon>Candidatus Caldarchaeaceae</taxon>
        <taxon>Candidatus Caldarchaeum</taxon>
    </lineage>
</organism>
<dbReference type="Gene3D" id="2.30.30.30">
    <property type="match status" value="1"/>
</dbReference>
<name>A0A7C4I3W4_CALS0</name>
<dbReference type="InterPro" id="IPR014722">
    <property type="entry name" value="Rib_uL2_dom2"/>
</dbReference>
<evidence type="ECO:0000313" key="3">
    <source>
        <dbReference type="EMBL" id="HGL40318.1"/>
    </source>
</evidence>
<proteinExistence type="predicted"/>
<dbReference type="InterPro" id="IPR008991">
    <property type="entry name" value="Translation_prot_SH3-like_sf"/>
</dbReference>
<keyword evidence="2" id="KW-0687">Ribonucleoprotein</keyword>
<dbReference type="EMBL" id="DTCM01000018">
    <property type="protein sequence ID" value="HGL40318.1"/>
    <property type="molecule type" value="Genomic_DNA"/>
</dbReference>
<dbReference type="GO" id="GO:0005840">
    <property type="term" value="C:ribosome"/>
    <property type="evidence" value="ECO:0007669"/>
    <property type="project" value="UniProtKB-KW"/>
</dbReference>
<accession>A0A7C4I3W4</accession>
<reference evidence="4" key="1">
    <citation type="journal article" date="2020" name="mSystems">
        <title>Genome- and Community-Level Interaction Insights into Carbon Utilization and Element Cycling Functions of Hydrothermarchaeota in Hydrothermal Sediment.</title>
        <authorList>
            <person name="Zhou Z."/>
            <person name="Liu Y."/>
            <person name="Xu W."/>
            <person name="Pan J."/>
            <person name="Luo Z.H."/>
            <person name="Li M."/>
        </authorList>
    </citation>
    <scope>NUCLEOTIDE SEQUENCE [LARGE SCALE GENOMIC DNA]</scope>
    <source>
        <strain evidence="4">SpSt-613</strain>
        <strain evidence="3">SpSt-669</strain>
    </source>
</reference>
<sequence>MVDESLVGRVVVKSRGRDAGLKGVVVSVYGDGYVLVTGPKPLTGLRRRRVNASHIIPMPHKLSIPRDASDEEVMKAIKEAGLEKYMAEPHAIKQSALEAELRSPSQT</sequence>
<dbReference type="InterPro" id="IPR041985">
    <property type="entry name" value="Ribosomal_eL14_KOW"/>
</dbReference>
<evidence type="ECO:0000256" key="1">
    <source>
        <dbReference type="ARBA" id="ARBA00022980"/>
    </source>
</evidence>
<protein>
    <submittedName>
        <fullName evidence="4">50S ribosomal protein L14e</fullName>
    </submittedName>
</protein>
<keyword evidence="1 4" id="KW-0689">Ribosomal protein</keyword>
<dbReference type="CDD" id="cd06088">
    <property type="entry name" value="KOW_RPL14"/>
    <property type="match status" value="1"/>
</dbReference>
<dbReference type="EMBL" id="DTAD01000064">
    <property type="protein sequence ID" value="HGN90667.1"/>
    <property type="molecule type" value="Genomic_DNA"/>
</dbReference>
<dbReference type="GO" id="GO:1990904">
    <property type="term" value="C:ribonucleoprotein complex"/>
    <property type="evidence" value="ECO:0007669"/>
    <property type="project" value="UniProtKB-KW"/>
</dbReference>
<comment type="caution">
    <text evidence="4">The sequence shown here is derived from an EMBL/GenBank/DDBJ whole genome shotgun (WGS) entry which is preliminary data.</text>
</comment>
<dbReference type="SUPFAM" id="SSF50104">
    <property type="entry name" value="Translation proteins SH3-like domain"/>
    <property type="match status" value="1"/>
</dbReference>
<evidence type="ECO:0000256" key="2">
    <source>
        <dbReference type="ARBA" id="ARBA00023274"/>
    </source>
</evidence>
<dbReference type="AlphaFoldDB" id="A0A7C4I3W4"/>
<gene>
    <name evidence="4" type="ORF">ENT82_06035</name>
    <name evidence="3" type="ORF">ENU43_01445</name>
</gene>
<evidence type="ECO:0000313" key="4">
    <source>
        <dbReference type="EMBL" id="HGN90667.1"/>
    </source>
</evidence>